<sequence length="189" mass="20643">MTETPNPNIIDADTLTGEMRPIRRAVLALGSNLGDRMSSLQGAVDAIADTPDVWVTAVSPVYETEPVDSPDDAGPYLNAVVLLDTTLAAHRLLDRALAVEDAYDRERSEIRNAPRTLDVDVIVVGDRRADDDNLRLPHPRAHERAFVLQPWHDLEPDAVLPDAGAVKELLDGVDASGLTRRDDLALELQ</sequence>
<evidence type="ECO:0000313" key="11">
    <source>
        <dbReference type="Proteomes" id="UP000294894"/>
    </source>
</evidence>
<evidence type="ECO:0000256" key="1">
    <source>
        <dbReference type="ARBA" id="ARBA00000198"/>
    </source>
</evidence>
<protein>
    <recommendedName>
        <fullName evidence="3">2-amino-4-hydroxy-6-hydroxymethyldihydropteridine diphosphokinase</fullName>
        <ecNumber evidence="3">2.7.6.3</ecNumber>
    </recommendedName>
</protein>
<keyword evidence="6 10" id="KW-0418">Kinase</keyword>
<keyword evidence="5" id="KW-0547">Nucleotide-binding</keyword>
<evidence type="ECO:0000313" key="10">
    <source>
        <dbReference type="EMBL" id="QBR92570.1"/>
    </source>
</evidence>
<comment type="catalytic activity">
    <reaction evidence="1">
        <text>6-hydroxymethyl-7,8-dihydropterin + ATP = (7,8-dihydropterin-6-yl)methyl diphosphate + AMP + H(+)</text>
        <dbReference type="Rhea" id="RHEA:11412"/>
        <dbReference type="ChEBI" id="CHEBI:15378"/>
        <dbReference type="ChEBI" id="CHEBI:30616"/>
        <dbReference type="ChEBI" id="CHEBI:44841"/>
        <dbReference type="ChEBI" id="CHEBI:72950"/>
        <dbReference type="ChEBI" id="CHEBI:456215"/>
        <dbReference type="EC" id="2.7.6.3"/>
    </reaction>
</comment>
<keyword evidence="7" id="KW-0067">ATP-binding</keyword>
<organism evidence="10 11">
    <name type="scientific">Nocardioides euryhalodurans</name>
    <dbReference type="NCBI Taxonomy" id="2518370"/>
    <lineage>
        <taxon>Bacteria</taxon>
        <taxon>Bacillati</taxon>
        <taxon>Actinomycetota</taxon>
        <taxon>Actinomycetes</taxon>
        <taxon>Propionibacteriales</taxon>
        <taxon>Nocardioidaceae</taxon>
        <taxon>Nocardioides</taxon>
    </lineage>
</organism>
<dbReference type="EMBL" id="CP038267">
    <property type="protein sequence ID" value="QBR92570.1"/>
    <property type="molecule type" value="Genomic_DNA"/>
</dbReference>
<evidence type="ECO:0000256" key="6">
    <source>
        <dbReference type="ARBA" id="ARBA00022777"/>
    </source>
</evidence>
<evidence type="ECO:0000256" key="3">
    <source>
        <dbReference type="ARBA" id="ARBA00013253"/>
    </source>
</evidence>
<proteinExistence type="predicted"/>
<accession>A0A4P7GKI0</accession>
<dbReference type="OrthoDB" id="9808041at2"/>
<name>A0A4P7GKI0_9ACTN</name>
<evidence type="ECO:0000256" key="8">
    <source>
        <dbReference type="ARBA" id="ARBA00022909"/>
    </source>
</evidence>
<keyword evidence="11" id="KW-1185">Reference proteome</keyword>
<dbReference type="GO" id="GO:0046654">
    <property type="term" value="P:tetrahydrofolate biosynthetic process"/>
    <property type="evidence" value="ECO:0007669"/>
    <property type="project" value="UniProtKB-UniPathway"/>
</dbReference>
<dbReference type="Gene3D" id="3.30.70.560">
    <property type="entry name" value="7,8-Dihydro-6-hydroxymethylpterin-pyrophosphokinase HPPK"/>
    <property type="match status" value="1"/>
</dbReference>
<evidence type="ECO:0000259" key="9">
    <source>
        <dbReference type="PROSITE" id="PS00794"/>
    </source>
</evidence>
<evidence type="ECO:0000256" key="2">
    <source>
        <dbReference type="ARBA" id="ARBA00005051"/>
    </source>
</evidence>
<dbReference type="SUPFAM" id="SSF55083">
    <property type="entry name" value="6-hydroxymethyl-7,8-dihydropterin pyrophosphokinase, HPPK"/>
    <property type="match status" value="1"/>
</dbReference>
<dbReference type="GO" id="GO:0016301">
    <property type="term" value="F:kinase activity"/>
    <property type="evidence" value="ECO:0007669"/>
    <property type="project" value="UniProtKB-KW"/>
</dbReference>
<dbReference type="GO" id="GO:0003848">
    <property type="term" value="F:2-amino-4-hydroxy-6-hydroxymethyldihydropteridine diphosphokinase activity"/>
    <property type="evidence" value="ECO:0007669"/>
    <property type="project" value="UniProtKB-EC"/>
</dbReference>
<comment type="pathway">
    <text evidence="2">Cofactor biosynthesis; tetrahydrofolate biosynthesis; 2-amino-4-hydroxy-6-hydroxymethyl-7,8-dihydropteridine diphosphate from 7,8-dihydroneopterin triphosphate: step 4/4.</text>
</comment>
<dbReference type="InterPro" id="IPR000550">
    <property type="entry name" value="Hppk"/>
</dbReference>
<reference evidence="10 11" key="1">
    <citation type="submission" date="2019-03" db="EMBL/GenBank/DDBJ databases">
        <title>Three New Species of Nocardioides, Nocardioides euryhalodurans sp. nov., Nocardioides seonyuensis sp. nov. and Nocardioides eburneoflavus sp. nov., Iolated from Soil.</title>
        <authorList>
            <person name="Roh S.G."/>
            <person name="Lee C."/>
            <person name="Kim M.-K."/>
            <person name="Kim S.B."/>
        </authorList>
    </citation>
    <scope>NUCLEOTIDE SEQUENCE [LARGE SCALE GENOMIC DNA]</scope>
    <source>
        <strain evidence="10 11">MMS17-SY117</strain>
    </source>
</reference>
<dbReference type="KEGG" id="noy:EXE57_09985"/>
<feature type="domain" description="7,8-dihydro-6-hydroxymethylpterin-pyrophosphokinase" evidence="9">
    <location>
        <begin position="111"/>
        <end position="122"/>
    </location>
</feature>
<dbReference type="PROSITE" id="PS00794">
    <property type="entry name" value="HPPK"/>
    <property type="match status" value="1"/>
</dbReference>
<dbReference type="Pfam" id="PF01288">
    <property type="entry name" value="HPPK"/>
    <property type="match status" value="1"/>
</dbReference>
<gene>
    <name evidence="10" type="primary">folK</name>
    <name evidence="10" type="ORF">EXE57_09985</name>
</gene>
<dbReference type="GO" id="GO:0005524">
    <property type="term" value="F:ATP binding"/>
    <property type="evidence" value="ECO:0007669"/>
    <property type="project" value="UniProtKB-KW"/>
</dbReference>
<dbReference type="InterPro" id="IPR035907">
    <property type="entry name" value="Hppk_sf"/>
</dbReference>
<dbReference type="Proteomes" id="UP000294894">
    <property type="component" value="Chromosome"/>
</dbReference>
<evidence type="ECO:0000256" key="4">
    <source>
        <dbReference type="ARBA" id="ARBA00022679"/>
    </source>
</evidence>
<dbReference type="AlphaFoldDB" id="A0A4P7GKI0"/>
<dbReference type="PANTHER" id="PTHR43071">
    <property type="entry name" value="2-AMINO-4-HYDROXY-6-HYDROXYMETHYLDIHYDROPTERIDINE PYROPHOSPHOKINASE"/>
    <property type="match status" value="1"/>
</dbReference>
<dbReference type="EC" id="2.7.6.3" evidence="3"/>
<dbReference type="RefSeq" id="WP_135077091.1">
    <property type="nucleotide sequence ID" value="NZ_CP038267.1"/>
</dbReference>
<keyword evidence="4 10" id="KW-0808">Transferase</keyword>
<dbReference type="PANTHER" id="PTHR43071:SF1">
    <property type="entry name" value="2-AMINO-4-HYDROXY-6-HYDROXYMETHYLDIHYDROPTERIDINE PYROPHOSPHOKINASE"/>
    <property type="match status" value="1"/>
</dbReference>
<dbReference type="UniPathway" id="UPA00077">
    <property type="reaction ID" value="UER00155"/>
</dbReference>
<keyword evidence="8" id="KW-0289">Folate biosynthesis</keyword>
<dbReference type="CDD" id="cd00483">
    <property type="entry name" value="HPPK"/>
    <property type="match status" value="1"/>
</dbReference>
<evidence type="ECO:0000256" key="7">
    <source>
        <dbReference type="ARBA" id="ARBA00022840"/>
    </source>
</evidence>
<dbReference type="GO" id="GO:0046656">
    <property type="term" value="P:folic acid biosynthetic process"/>
    <property type="evidence" value="ECO:0007669"/>
    <property type="project" value="UniProtKB-KW"/>
</dbReference>
<dbReference type="NCBIfam" id="TIGR01498">
    <property type="entry name" value="folK"/>
    <property type="match status" value="1"/>
</dbReference>
<evidence type="ECO:0000256" key="5">
    <source>
        <dbReference type="ARBA" id="ARBA00022741"/>
    </source>
</evidence>